<gene>
    <name evidence="1" type="ORF">LY79DRAFT_574770</name>
</gene>
<dbReference type="AlphaFoldDB" id="A0AAD8QD71"/>
<organism evidence="1 2">
    <name type="scientific">Colletotrichum navitas</name>
    <dbReference type="NCBI Taxonomy" id="681940"/>
    <lineage>
        <taxon>Eukaryota</taxon>
        <taxon>Fungi</taxon>
        <taxon>Dikarya</taxon>
        <taxon>Ascomycota</taxon>
        <taxon>Pezizomycotina</taxon>
        <taxon>Sordariomycetes</taxon>
        <taxon>Hypocreomycetidae</taxon>
        <taxon>Glomerellales</taxon>
        <taxon>Glomerellaceae</taxon>
        <taxon>Colletotrichum</taxon>
        <taxon>Colletotrichum graminicola species complex</taxon>
    </lineage>
</organism>
<dbReference type="PROSITE" id="PS51257">
    <property type="entry name" value="PROKAR_LIPOPROTEIN"/>
    <property type="match status" value="1"/>
</dbReference>
<evidence type="ECO:0000313" key="1">
    <source>
        <dbReference type="EMBL" id="KAK1600466.1"/>
    </source>
</evidence>
<reference evidence="1" key="1">
    <citation type="submission" date="2021-06" db="EMBL/GenBank/DDBJ databases">
        <title>Comparative genomics, transcriptomics and evolutionary studies reveal genomic signatures of adaptation to plant cell wall in hemibiotrophic fungi.</title>
        <authorList>
            <consortium name="DOE Joint Genome Institute"/>
            <person name="Baroncelli R."/>
            <person name="Diaz J.F."/>
            <person name="Benocci T."/>
            <person name="Peng M."/>
            <person name="Battaglia E."/>
            <person name="Haridas S."/>
            <person name="Andreopoulos W."/>
            <person name="Labutti K."/>
            <person name="Pangilinan J."/>
            <person name="Floch G.L."/>
            <person name="Makela M.R."/>
            <person name="Henrissat B."/>
            <person name="Grigoriev I.V."/>
            <person name="Crouch J.A."/>
            <person name="De Vries R.P."/>
            <person name="Sukno S.A."/>
            <person name="Thon M.R."/>
        </authorList>
    </citation>
    <scope>NUCLEOTIDE SEQUENCE</scope>
    <source>
        <strain evidence="1">CBS 125086</strain>
    </source>
</reference>
<evidence type="ECO:0000313" key="2">
    <source>
        <dbReference type="Proteomes" id="UP001230504"/>
    </source>
</evidence>
<sequence length="116" mass="12306">MGSSARVELRSVAVLLRICTSPVGISQGCPEPNTPEVATQKVRGANAQPVPPLLLRFWVKSSGKQPVVASLICDELRGADRSDAWRDFAGRAIQCASAIASGSRDAGRGFLDVETR</sequence>
<protein>
    <submittedName>
        <fullName evidence="1">Uncharacterized protein</fullName>
    </submittedName>
</protein>
<name>A0AAD8QD71_9PEZI</name>
<dbReference type="RefSeq" id="XP_060420962.1">
    <property type="nucleotide sequence ID" value="XM_060559630.1"/>
</dbReference>
<accession>A0AAD8QD71</accession>
<keyword evidence="2" id="KW-1185">Reference proteome</keyword>
<proteinExistence type="predicted"/>
<dbReference type="GeneID" id="85443870"/>
<comment type="caution">
    <text evidence="1">The sequence shown here is derived from an EMBL/GenBank/DDBJ whole genome shotgun (WGS) entry which is preliminary data.</text>
</comment>
<dbReference type="EMBL" id="JAHLJV010000001">
    <property type="protein sequence ID" value="KAK1600466.1"/>
    <property type="molecule type" value="Genomic_DNA"/>
</dbReference>
<dbReference type="Proteomes" id="UP001230504">
    <property type="component" value="Unassembled WGS sequence"/>
</dbReference>